<dbReference type="SUPFAM" id="SSF53613">
    <property type="entry name" value="Ribokinase-like"/>
    <property type="match status" value="1"/>
</dbReference>
<dbReference type="Proteomes" id="UP001528411">
    <property type="component" value="Unassembled WGS sequence"/>
</dbReference>
<organism evidence="1 2">
    <name type="scientific">Psychrosphaera algicola</name>
    <dbReference type="NCBI Taxonomy" id="3023714"/>
    <lineage>
        <taxon>Bacteria</taxon>
        <taxon>Pseudomonadati</taxon>
        <taxon>Pseudomonadota</taxon>
        <taxon>Gammaproteobacteria</taxon>
        <taxon>Alteromonadales</taxon>
        <taxon>Pseudoalteromonadaceae</taxon>
        <taxon>Psychrosphaera</taxon>
    </lineage>
</organism>
<sequence length="41" mass="4288">MAGWLTNKPVGRCGELGNKVAGQVIQQKGAIVPLNLTQLAL</sequence>
<comment type="caution">
    <text evidence="1">The sequence shown here is derived from an EMBL/GenBank/DDBJ whole genome shotgun (WGS) entry which is preliminary data.</text>
</comment>
<name>A0ABT5FIF6_9GAMM</name>
<dbReference type="RefSeq" id="WP_272182026.1">
    <property type="nucleotide sequence ID" value="NZ_JAQOMS010000002.1"/>
</dbReference>
<dbReference type="InterPro" id="IPR029056">
    <property type="entry name" value="Ribokinase-like"/>
</dbReference>
<protein>
    <submittedName>
        <fullName evidence="1">Uncharacterized protein</fullName>
    </submittedName>
</protein>
<keyword evidence="2" id="KW-1185">Reference proteome</keyword>
<evidence type="ECO:0000313" key="2">
    <source>
        <dbReference type="Proteomes" id="UP001528411"/>
    </source>
</evidence>
<evidence type="ECO:0000313" key="1">
    <source>
        <dbReference type="EMBL" id="MDC2890973.1"/>
    </source>
</evidence>
<accession>A0ABT5FIF6</accession>
<proteinExistence type="predicted"/>
<gene>
    <name evidence="1" type="ORF">PN838_22370</name>
</gene>
<reference evidence="1 2" key="1">
    <citation type="submission" date="2023-01" db="EMBL/GenBank/DDBJ databases">
        <title>Psychrosphaera sp. nov., isolated from marine algae.</title>
        <authorList>
            <person name="Bayburt H."/>
            <person name="Choi B.J."/>
            <person name="Kim J.M."/>
            <person name="Choi D.G."/>
            <person name="Jeon C.O."/>
        </authorList>
    </citation>
    <scope>NUCLEOTIDE SEQUENCE [LARGE SCALE GENOMIC DNA]</scope>
    <source>
        <strain evidence="1 2">G1-22</strain>
    </source>
</reference>
<dbReference type="Gene3D" id="3.40.1190.20">
    <property type="match status" value="1"/>
</dbReference>
<dbReference type="EMBL" id="JAQOMS010000002">
    <property type="protein sequence ID" value="MDC2890973.1"/>
    <property type="molecule type" value="Genomic_DNA"/>
</dbReference>